<evidence type="ECO:0000313" key="3">
    <source>
        <dbReference type="Proteomes" id="UP000828390"/>
    </source>
</evidence>
<proteinExistence type="predicted"/>
<keyword evidence="3" id="KW-1185">Reference proteome</keyword>
<dbReference type="InterPro" id="IPR007889">
    <property type="entry name" value="HTH_Psq"/>
</dbReference>
<gene>
    <name evidence="2" type="ORF">DPMN_152472</name>
</gene>
<dbReference type="EMBL" id="JAIWYP010000007">
    <property type="protein sequence ID" value="KAH3798869.1"/>
    <property type="molecule type" value="Genomic_DNA"/>
</dbReference>
<dbReference type="Proteomes" id="UP000828390">
    <property type="component" value="Unassembled WGS sequence"/>
</dbReference>
<dbReference type="Pfam" id="PF05225">
    <property type="entry name" value="HTH_psq"/>
    <property type="match status" value="1"/>
</dbReference>
<dbReference type="AlphaFoldDB" id="A0A9D4FJL2"/>
<accession>A0A9D4FJL2</accession>
<comment type="caution">
    <text evidence="2">The sequence shown here is derived from an EMBL/GenBank/DDBJ whole genome shotgun (WGS) entry which is preliminary data.</text>
</comment>
<reference evidence="2" key="1">
    <citation type="journal article" date="2019" name="bioRxiv">
        <title>The Genome of the Zebra Mussel, Dreissena polymorpha: A Resource for Invasive Species Research.</title>
        <authorList>
            <person name="McCartney M.A."/>
            <person name="Auch B."/>
            <person name="Kono T."/>
            <person name="Mallez S."/>
            <person name="Zhang Y."/>
            <person name="Obille A."/>
            <person name="Becker A."/>
            <person name="Abrahante J.E."/>
            <person name="Garbe J."/>
            <person name="Badalamenti J.P."/>
            <person name="Herman A."/>
            <person name="Mangelson H."/>
            <person name="Liachko I."/>
            <person name="Sullivan S."/>
            <person name="Sone E.D."/>
            <person name="Koren S."/>
            <person name="Silverstein K.A.T."/>
            <person name="Beckman K.B."/>
            <person name="Gohl D.M."/>
        </authorList>
    </citation>
    <scope>NUCLEOTIDE SEQUENCE</scope>
    <source>
        <strain evidence="2">Duluth1</strain>
        <tissue evidence="2">Whole animal</tissue>
    </source>
</reference>
<evidence type="ECO:0000313" key="2">
    <source>
        <dbReference type="EMBL" id="KAH3798869.1"/>
    </source>
</evidence>
<dbReference type="Gene3D" id="1.10.10.60">
    <property type="entry name" value="Homeodomain-like"/>
    <property type="match status" value="1"/>
</dbReference>
<name>A0A9D4FJL2_DREPO</name>
<dbReference type="GO" id="GO:0003677">
    <property type="term" value="F:DNA binding"/>
    <property type="evidence" value="ECO:0007669"/>
    <property type="project" value="InterPro"/>
</dbReference>
<feature type="domain" description="HTH psq-type" evidence="1">
    <location>
        <begin position="1"/>
        <end position="34"/>
    </location>
</feature>
<dbReference type="SUPFAM" id="SSF46689">
    <property type="entry name" value="Homeodomain-like"/>
    <property type="match status" value="1"/>
</dbReference>
<reference evidence="2" key="2">
    <citation type="submission" date="2020-11" db="EMBL/GenBank/DDBJ databases">
        <authorList>
            <person name="McCartney M.A."/>
            <person name="Auch B."/>
            <person name="Kono T."/>
            <person name="Mallez S."/>
            <person name="Becker A."/>
            <person name="Gohl D.M."/>
            <person name="Silverstein K.A.T."/>
            <person name="Koren S."/>
            <person name="Bechman K.B."/>
            <person name="Herman A."/>
            <person name="Abrahante J.E."/>
            <person name="Garbe J."/>
        </authorList>
    </citation>
    <scope>NUCLEOTIDE SEQUENCE</scope>
    <source>
        <strain evidence="2">Duluth1</strain>
        <tissue evidence="2">Whole animal</tissue>
    </source>
</reference>
<organism evidence="2 3">
    <name type="scientific">Dreissena polymorpha</name>
    <name type="common">Zebra mussel</name>
    <name type="synonym">Mytilus polymorpha</name>
    <dbReference type="NCBI Taxonomy" id="45954"/>
    <lineage>
        <taxon>Eukaryota</taxon>
        <taxon>Metazoa</taxon>
        <taxon>Spiralia</taxon>
        <taxon>Lophotrochozoa</taxon>
        <taxon>Mollusca</taxon>
        <taxon>Bivalvia</taxon>
        <taxon>Autobranchia</taxon>
        <taxon>Heteroconchia</taxon>
        <taxon>Euheterodonta</taxon>
        <taxon>Imparidentia</taxon>
        <taxon>Neoheterodontei</taxon>
        <taxon>Myida</taxon>
        <taxon>Dreissenoidea</taxon>
        <taxon>Dreissenidae</taxon>
        <taxon>Dreissena</taxon>
    </lineage>
</organism>
<evidence type="ECO:0000259" key="1">
    <source>
        <dbReference type="Pfam" id="PF05225"/>
    </source>
</evidence>
<sequence>MSMAISAVRRKRLTLRSAAKEYGVPLSTLMDRLKAPAMVSEGRGRHRDLTDEEKAALARNLRYMAGQGLLASRKVLKSKVRDIINASGKYNIYFENRETMQLQERFREGGPYFPPPVLYLSMPWNGQCKPSE</sequence>
<dbReference type="InterPro" id="IPR009057">
    <property type="entry name" value="Homeodomain-like_sf"/>
</dbReference>
<protein>
    <recommendedName>
        <fullName evidence="1">HTH psq-type domain-containing protein</fullName>
    </recommendedName>
</protein>